<keyword evidence="2" id="KW-1185">Reference proteome</keyword>
<evidence type="ECO:0000313" key="2">
    <source>
        <dbReference type="Proteomes" id="UP000887574"/>
    </source>
</evidence>
<accession>A0A915E8K8</accession>
<organism evidence="2 3">
    <name type="scientific">Ditylenchus dipsaci</name>
    <dbReference type="NCBI Taxonomy" id="166011"/>
    <lineage>
        <taxon>Eukaryota</taxon>
        <taxon>Metazoa</taxon>
        <taxon>Ecdysozoa</taxon>
        <taxon>Nematoda</taxon>
        <taxon>Chromadorea</taxon>
        <taxon>Rhabditida</taxon>
        <taxon>Tylenchina</taxon>
        <taxon>Tylenchomorpha</taxon>
        <taxon>Sphaerularioidea</taxon>
        <taxon>Anguinidae</taxon>
        <taxon>Anguininae</taxon>
        <taxon>Ditylenchus</taxon>
    </lineage>
</organism>
<proteinExistence type="predicted"/>
<sequence length="68" mass="7577">MADGTPDPNDSCQSSINEWRLESDLAQANAEIARLQEENDRLRRSDSDKALENIVKSLSISKVLFSVV</sequence>
<protein>
    <submittedName>
        <fullName evidence="3">Uncharacterized protein</fullName>
    </submittedName>
</protein>
<evidence type="ECO:0000313" key="3">
    <source>
        <dbReference type="WBParaSite" id="jg3508"/>
    </source>
</evidence>
<name>A0A915E8K8_9BILA</name>
<dbReference type="WBParaSite" id="jg3508">
    <property type="protein sequence ID" value="jg3508"/>
    <property type="gene ID" value="jg3508"/>
</dbReference>
<feature type="coiled-coil region" evidence="1">
    <location>
        <begin position="18"/>
        <end position="45"/>
    </location>
</feature>
<dbReference type="AlphaFoldDB" id="A0A915E8K8"/>
<evidence type="ECO:0000256" key="1">
    <source>
        <dbReference type="SAM" id="Coils"/>
    </source>
</evidence>
<dbReference type="Proteomes" id="UP000887574">
    <property type="component" value="Unplaced"/>
</dbReference>
<reference evidence="3" key="1">
    <citation type="submission" date="2022-11" db="UniProtKB">
        <authorList>
            <consortium name="WormBaseParasite"/>
        </authorList>
    </citation>
    <scope>IDENTIFICATION</scope>
</reference>
<keyword evidence="1" id="KW-0175">Coiled coil</keyword>